<dbReference type="InterPro" id="IPR025683">
    <property type="entry name" value="Protein_beta"/>
</dbReference>
<evidence type="ECO:0000313" key="2">
    <source>
        <dbReference type="Proteomes" id="UP000438760"/>
    </source>
</evidence>
<evidence type="ECO:0008006" key="3">
    <source>
        <dbReference type="Google" id="ProtNLM"/>
    </source>
</evidence>
<dbReference type="AlphaFoldDB" id="A0A6I3LIF5"/>
<protein>
    <recommendedName>
        <fullName evidence="3">Beta protein</fullName>
    </recommendedName>
</protein>
<evidence type="ECO:0000313" key="1">
    <source>
        <dbReference type="EMBL" id="MTG99409.1"/>
    </source>
</evidence>
<dbReference type="OrthoDB" id="7847670at2"/>
<dbReference type="RefSeq" id="WP_155093396.1">
    <property type="nucleotide sequence ID" value="NZ_WMJX01000077.1"/>
</dbReference>
<organism evidence="1 2">
    <name type="scientific">Myroides albus</name>
    <dbReference type="NCBI Taxonomy" id="2562892"/>
    <lineage>
        <taxon>Bacteria</taxon>
        <taxon>Pseudomonadati</taxon>
        <taxon>Bacteroidota</taxon>
        <taxon>Flavobacteriia</taxon>
        <taxon>Flavobacteriales</taxon>
        <taxon>Flavobacteriaceae</taxon>
        <taxon>Myroides</taxon>
    </lineage>
</organism>
<keyword evidence="2" id="KW-1185">Reference proteome</keyword>
<accession>A0A6I3LIF5</accession>
<sequence length="369" mass="42631">MIYNYTLIIRTGEAEIKAVENSSSDILDKVFPLIEITRGRKKTEKNAKIENITYPFEPRLRKLKNILEGRIVGITLTNENLLKSDEINELYNPDNGYDAWVSFLLKVKEEGVFKEIVPTIIINPDDEYYEYNLVKQFLALKDHFKKIIYRNTIIDEYGYDDLDILKKYQDKNIEFSILVDCGYIPNATVPNVAEKTISRINNYKALFDDSSINYIVAATSFPNNVNDMGGEDYDNYKIASVTLYNTISSQGLGDIFYGDYGTINPIRNDEVIMARGWIPRIDVPLYNLVYYYRERRPKGVSAYADTYRRVAHKVVADDMFPINIKSNWGITQILNCSEGLKPGATPSFWIAVRMNIHIEQQVRRINKIN</sequence>
<dbReference type="Proteomes" id="UP000438760">
    <property type="component" value="Unassembled WGS sequence"/>
</dbReference>
<reference evidence="1 2" key="1">
    <citation type="submission" date="2019-11" db="EMBL/GenBank/DDBJ databases">
        <title>Genome of Strain BIT-d1.</title>
        <authorList>
            <person name="Yang Y."/>
        </authorList>
    </citation>
    <scope>NUCLEOTIDE SEQUENCE [LARGE SCALE GENOMIC DNA]</scope>
    <source>
        <strain evidence="1 2">BIT-d1</strain>
    </source>
</reference>
<dbReference type="Pfam" id="PF14350">
    <property type="entry name" value="Beta_protein"/>
    <property type="match status" value="1"/>
</dbReference>
<proteinExistence type="predicted"/>
<gene>
    <name evidence="1" type="ORF">GJV76_14985</name>
</gene>
<dbReference type="EMBL" id="WMJX01000077">
    <property type="protein sequence ID" value="MTG99409.1"/>
    <property type="molecule type" value="Genomic_DNA"/>
</dbReference>
<comment type="caution">
    <text evidence="1">The sequence shown here is derived from an EMBL/GenBank/DDBJ whole genome shotgun (WGS) entry which is preliminary data.</text>
</comment>
<name>A0A6I3LIF5_9FLAO</name>